<dbReference type="InterPro" id="IPR045851">
    <property type="entry name" value="AMP-bd_C_sf"/>
</dbReference>
<protein>
    <submittedName>
        <fullName evidence="5">Class I adenylate-forming enzyme family protein</fullName>
    </submittedName>
</protein>
<keyword evidence="2" id="KW-0436">Ligase</keyword>
<dbReference type="Gene3D" id="3.30.300.30">
    <property type="match status" value="1"/>
</dbReference>
<evidence type="ECO:0000313" key="5">
    <source>
        <dbReference type="EMBL" id="MFC0545691.1"/>
    </source>
</evidence>
<dbReference type="Pfam" id="PF13193">
    <property type="entry name" value="AMP-binding_C"/>
    <property type="match status" value="1"/>
</dbReference>
<evidence type="ECO:0000259" key="3">
    <source>
        <dbReference type="Pfam" id="PF00501"/>
    </source>
</evidence>
<dbReference type="PANTHER" id="PTHR24096:SF149">
    <property type="entry name" value="AMP-BINDING DOMAIN-CONTAINING PROTEIN-RELATED"/>
    <property type="match status" value="1"/>
</dbReference>
<dbReference type="Pfam" id="PF00501">
    <property type="entry name" value="AMP-binding"/>
    <property type="match status" value="1"/>
</dbReference>
<sequence length="486" mass="51596">MSWYVESTFARLTAHAGNIALLHNGKHVSYEDLRDDAYRVARCLRRAGLARGDGLVVVSGNRPEAVTVRLAAGLLGLRVTPLLPEVVENPLTAKDILADVDAAALVSEVAVAADIRVVFQLDELMALSRNEVAEAMLSAAREDDVCRVLYTSGTTGRPKGVPTTYRGLGDATRAWEAGGALPPGMRMVLASPFAAGSGDIALNVLRAGGTVELLDGFDPAGFAEAVRRAPLAMTYLYPSWIYRLLDHLEATGEHLESLKFLIYGSAPILPERLRQAIAEFGPGMLQTYASTEAPAIAALGPEDHALAVTSRPELLATVGRPLPGVTVEVRGGEVGEVWVRSAAAMTGYWRRPDLTAEVVRDGFVRTGDLGRMTADGCLQLVGRVKDMVIVDGVNHYAAPIEDCLATHPTVADAAVVGLPDPGTGESIHAFVVLRGDVTADELRALVHTKVARGPQLATVTVLPELPLTAAGKVDKKALADYRLRSA</sequence>
<proteinExistence type="inferred from homology"/>
<evidence type="ECO:0000256" key="1">
    <source>
        <dbReference type="ARBA" id="ARBA00006432"/>
    </source>
</evidence>
<gene>
    <name evidence="5" type="ORF">ACFFH7_29540</name>
</gene>
<dbReference type="InterPro" id="IPR025110">
    <property type="entry name" value="AMP-bd_C"/>
</dbReference>
<evidence type="ECO:0000256" key="2">
    <source>
        <dbReference type="ARBA" id="ARBA00022598"/>
    </source>
</evidence>
<dbReference type="EMBL" id="JBHLUD010000010">
    <property type="protein sequence ID" value="MFC0545691.1"/>
    <property type="molecule type" value="Genomic_DNA"/>
</dbReference>
<feature type="domain" description="AMP-dependent synthetase/ligase" evidence="3">
    <location>
        <begin position="14"/>
        <end position="349"/>
    </location>
</feature>
<evidence type="ECO:0000313" key="6">
    <source>
        <dbReference type="Proteomes" id="UP001589810"/>
    </source>
</evidence>
<reference evidence="5 6" key="1">
    <citation type="submission" date="2024-09" db="EMBL/GenBank/DDBJ databases">
        <authorList>
            <person name="Sun Q."/>
            <person name="Mori K."/>
        </authorList>
    </citation>
    <scope>NUCLEOTIDE SEQUENCE [LARGE SCALE GENOMIC DNA]</scope>
    <source>
        <strain evidence="5 6">TBRC 1432</strain>
    </source>
</reference>
<name>A0ABV6MZE0_9PSEU</name>
<organism evidence="5 6">
    <name type="scientific">Kutzneria chonburiensis</name>
    <dbReference type="NCBI Taxonomy" id="1483604"/>
    <lineage>
        <taxon>Bacteria</taxon>
        <taxon>Bacillati</taxon>
        <taxon>Actinomycetota</taxon>
        <taxon>Actinomycetes</taxon>
        <taxon>Pseudonocardiales</taxon>
        <taxon>Pseudonocardiaceae</taxon>
        <taxon>Kutzneria</taxon>
    </lineage>
</organism>
<evidence type="ECO:0000259" key="4">
    <source>
        <dbReference type="Pfam" id="PF13193"/>
    </source>
</evidence>
<dbReference type="PANTHER" id="PTHR24096">
    <property type="entry name" value="LONG-CHAIN-FATTY-ACID--COA LIGASE"/>
    <property type="match status" value="1"/>
</dbReference>
<dbReference type="InterPro" id="IPR020845">
    <property type="entry name" value="AMP-binding_CS"/>
</dbReference>
<keyword evidence="6" id="KW-1185">Reference proteome</keyword>
<dbReference type="InterPro" id="IPR000873">
    <property type="entry name" value="AMP-dep_synth/lig_dom"/>
</dbReference>
<accession>A0ABV6MZE0</accession>
<dbReference type="SUPFAM" id="SSF56801">
    <property type="entry name" value="Acetyl-CoA synthetase-like"/>
    <property type="match status" value="1"/>
</dbReference>
<dbReference type="PROSITE" id="PS00455">
    <property type="entry name" value="AMP_BINDING"/>
    <property type="match status" value="1"/>
</dbReference>
<comment type="similarity">
    <text evidence="1">Belongs to the ATP-dependent AMP-binding enzyme family.</text>
</comment>
<dbReference type="InterPro" id="IPR042099">
    <property type="entry name" value="ANL_N_sf"/>
</dbReference>
<dbReference type="Proteomes" id="UP001589810">
    <property type="component" value="Unassembled WGS sequence"/>
</dbReference>
<feature type="domain" description="AMP-binding enzyme C-terminal" evidence="4">
    <location>
        <begin position="400"/>
        <end position="472"/>
    </location>
</feature>
<comment type="caution">
    <text evidence="5">The sequence shown here is derived from an EMBL/GenBank/DDBJ whole genome shotgun (WGS) entry which is preliminary data.</text>
</comment>
<dbReference type="RefSeq" id="WP_273943779.1">
    <property type="nucleotide sequence ID" value="NZ_CP097263.1"/>
</dbReference>
<dbReference type="Gene3D" id="3.40.50.12780">
    <property type="entry name" value="N-terminal domain of ligase-like"/>
    <property type="match status" value="1"/>
</dbReference>